<dbReference type="InterPro" id="IPR011042">
    <property type="entry name" value="6-blade_b-propeller_TolB-like"/>
</dbReference>
<dbReference type="EMBL" id="FNVA01000001">
    <property type="protein sequence ID" value="SEF78915.1"/>
    <property type="molecule type" value="Genomic_DNA"/>
</dbReference>
<dbReference type="Proteomes" id="UP000236728">
    <property type="component" value="Unassembled WGS sequence"/>
</dbReference>
<dbReference type="InterPro" id="IPR011659">
    <property type="entry name" value="WD40"/>
</dbReference>
<accession>A0A1H5UV20</accession>
<comment type="similarity">
    <text evidence="1">Belongs to the TolB family.</text>
</comment>
<keyword evidence="3" id="KW-1185">Reference proteome</keyword>
<dbReference type="Gene3D" id="2.120.10.30">
    <property type="entry name" value="TolB, C-terminal domain"/>
    <property type="match status" value="2"/>
</dbReference>
<dbReference type="OrthoDB" id="114067at2"/>
<gene>
    <name evidence="2" type="ORF">SAMN05421819_1216</name>
</gene>
<dbReference type="AlphaFoldDB" id="A0A1H5UV20"/>
<organism evidence="2 3">
    <name type="scientific">Bryocella elongata</name>
    <dbReference type="NCBI Taxonomy" id="863522"/>
    <lineage>
        <taxon>Bacteria</taxon>
        <taxon>Pseudomonadati</taxon>
        <taxon>Acidobacteriota</taxon>
        <taxon>Terriglobia</taxon>
        <taxon>Terriglobales</taxon>
        <taxon>Acidobacteriaceae</taxon>
        <taxon>Bryocella</taxon>
    </lineage>
</organism>
<proteinExistence type="inferred from homology"/>
<dbReference type="RefSeq" id="WP_103932015.1">
    <property type="nucleotide sequence ID" value="NZ_FNVA01000001.1"/>
</dbReference>
<dbReference type="PANTHER" id="PTHR36842">
    <property type="entry name" value="PROTEIN TOLB HOMOLOG"/>
    <property type="match status" value="1"/>
</dbReference>
<evidence type="ECO:0000313" key="3">
    <source>
        <dbReference type="Proteomes" id="UP000236728"/>
    </source>
</evidence>
<dbReference type="PANTHER" id="PTHR36842:SF1">
    <property type="entry name" value="PROTEIN TOLB"/>
    <property type="match status" value="1"/>
</dbReference>
<evidence type="ECO:0000256" key="1">
    <source>
        <dbReference type="ARBA" id="ARBA00009820"/>
    </source>
</evidence>
<dbReference type="SUPFAM" id="SSF82171">
    <property type="entry name" value="DPP6 N-terminal domain-like"/>
    <property type="match status" value="1"/>
</dbReference>
<dbReference type="SUPFAM" id="SSF69304">
    <property type="entry name" value="Tricorn protease N-terminal domain"/>
    <property type="match status" value="1"/>
</dbReference>
<protein>
    <submittedName>
        <fullName evidence="2">WD40-like Beta Propeller Repeat</fullName>
    </submittedName>
</protein>
<dbReference type="Pfam" id="PF07676">
    <property type="entry name" value="PD40"/>
    <property type="match status" value="1"/>
</dbReference>
<evidence type="ECO:0000313" key="2">
    <source>
        <dbReference type="EMBL" id="SEF78915.1"/>
    </source>
</evidence>
<name>A0A1H5UV20_9BACT</name>
<sequence length="512" mass="55764">MILVSGAAAGSVPQQDQVWAVSLSGDQPRVLFDNAELATFSPDGQRVVFTRGRQTQLWVADANGQNARRLQPEDSGEAFLWVLWSPDGKRIVTDRSRDIQPSAEEAKAAKNNPVDQLQIEHKWIYQSYDAENGKLLASAPGLHFDSAVLLRSGELFFPTNTRDSGLSLSRVMTDPDTGAILDTPTILQPGASIWGANGYAAASLSASADGHHFSAILDRHATDVYVADLHWSENTPSLEHVTRLTHHTSTSYPTNWSPSGDVLLFDNGYAGTSVVARQRVGTDKLEVVIDTKTSAVGHYTPDGRWILFLQYVGDPARLQAIGRIPAQGGTPQMLSVPGELESFNCSNSSSGSCVLREREGKSQLVFYDLDPLHGRGVELARIPWKPTVFGDWKLSSDGRTVAMADHDPVHPGIELLSLRAAGHAAATHELTDLPLPGFGSVLEPVWAAEGRSFFIETHTAEGFDLVYRDPAGHTTLLRQSPDSIWPVLSRDGKKIAFPGRTPLNRNVWIGTR</sequence>
<reference evidence="2 3" key="1">
    <citation type="submission" date="2016-10" db="EMBL/GenBank/DDBJ databases">
        <authorList>
            <person name="de Groot N.N."/>
        </authorList>
    </citation>
    <scope>NUCLEOTIDE SEQUENCE [LARGE SCALE GENOMIC DNA]</scope>
    <source>
        <strain evidence="2 3">DSM 22489</strain>
    </source>
</reference>